<dbReference type="InterPro" id="IPR050661">
    <property type="entry name" value="BglG_antiterminators"/>
</dbReference>
<dbReference type="GO" id="GO:0006355">
    <property type="term" value="P:regulation of DNA-templated transcription"/>
    <property type="evidence" value="ECO:0007669"/>
    <property type="project" value="InterPro"/>
</dbReference>
<accession>A0A3G6J8D4</accession>
<dbReference type="PANTHER" id="PTHR30185:SF15">
    <property type="entry name" value="CRYPTIC BETA-GLUCOSIDE BGL OPERON ANTITERMINATOR"/>
    <property type="match status" value="1"/>
</dbReference>
<dbReference type="Pfam" id="PF00874">
    <property type="entry name" value="PRD"/>
    <property type="match status" value="2"/>
</dbReference>
<dbReference type="InterPro" id="IPR036650">
    <property type="entry name" value="CAT_RNA-bd_dom_sf"/>
</dbReference>
<dbReference type="PANTHER" id="PTHR30185">
    <property type="entry name" value="CRYPTIC BETA-GLUCOSIDE BGL OPERON ANTITERMINATOR"/>
    <property type="match status" value="1"/>
</dbReference>
<dbReference type="Proteomes" id="UP000269019">
    <property type="component" value="Chromosome"/>
</dbReference>
<feature type="domain" description="PRD" evidence="2">
    <location>
        <begin position="220"/>
        <end position="335"/>
    </location>
</feature>
<dbReference type="SUPFAM" id="SSF63520">
    <property type="entry name" value="PTS-regulatory domain, PRD"/>
    <property type="match status" value="2"/>
</dbReference>
<dbReference type="Pfam" id="PF03123">
    <property type="entry name" value="CAT_RBD"/>
    <property type="match status" value="1"/>
</dbReference>
<dbReference type="Gene3D" id="1.10.1790.10">
    <property type="entry name" value="PRD domain"/>
    <property type="match status" value="2"/>
</dbReference>
<evidence type="ECO:0000313" key="3">
    <source>
        <dbReference type="EMBL" id="AZA12710.1"/>
    </source>
</evidence>
<dbReference type="SUPFAM" id="SSF50151">
    <property type="entry name" value="SacY-like RNA-binding domain"/>
    <property type="match status" value="1"/>
</dbReference>
<dbReference type="InterPro" id="IPR011608">
    <property type="entry name" value="PRD"/>
</dbReference>
<gene>
    <name evidence="3" type="primary">licT</name>
    <name evidence="3" type="ORF">CCHOA_01410</name>
</gene>
<evidence type="ECO:0000259" key="2">
    <source>
        <dbReference type="PROSITE" id="PS51372"/>
    </source>
</evidence>
<name>A0A3G6J8D4_9CORY</name>
<dbReference type="SMART" id="SM01061">
    <property type="entry name" value="CAT_RBD"/>
    <property type="match status" value="1"/>
</dbReference>
<reference evidence="3 4" key="1">
    <citation type="submission" date="2018-11" db="EMBL/GenBank/DDBJ databases">
        <authorList>
            <person name="Kleinhagauer T."/>
            <person name="Glaeser S.P."/>
            <person name="Spergser J."/>
            <person name="Ruckert C."/>
            <person name="Kaempfer P."/>
            <person name="Busse H.-J."/>
        </authorList>
    </citation>
    <scope>NUCLEOTIDE SEQUENCE [LARGE SCALE GENOMIC DNA]</scope>
    <source>
        <strain evidence="3 4">200CH</strain>
    </source>
</reference>
<protein>
    <submittedName>
        <fullName evidence="3">Transcription antiterminator LicT</fullName>
    </submittedName>
</protein>
<dbReference type="Gene3D" id="2.30.24.10">
    <property type="entry name" value="CAT RNA-binding domain"/>
    <property type="match status" value="1"/>
</dbReference>
<dbReference type="EMBL" id="CP033896">
    <property type="protein sequence ID" value="AZA12710.1"/>
    <property type="molecule type" value="Genomic_DNA"/>
</dbReference>
<evidence type="ECO:0000313" key="4">
    <source>
        <dbReference type="Proteomes" id="UP000269019"/>
    </source>
</evidence>
<feature type="domain" description="PRD" evidence="2">
    <location>
        <begin position="115"/>
        <end position="219"/>
    </location>
</feature>
<proteinExistence type="predicted"/>
<evidence type="ECO:0000256" key="1">
    <source>
        <dbReference type="ARBA" id="ARBA00022737"/>
    </source>
</evidence>
<dbReference type="PROSITE" id="PS51372">
    <property type="entry name" value="PRD_2"/>
    <property type="match status" value="2"/>
</dbReference>
<dbReference type="OrthoDB" id="9813552at2"/>
<dbReference type="AlphaFoldDB" id="A0A3G6J8D4"/>
<keyword evidence="4" id="KW-1185">Reference proteome</keyword>
<dbReference type="KEGG" id="ccho:CCHOA_01410"/>
<organism evidence="3 4">
    <name type="scientific">Corynebacterium choanae</name>
    <dbReference type="NCBI Taxonomy" id="1862358"/>
    <lineage>
        <taxon>Bacteria</taxon>
        <taxon>Bacillati</taxon>
        <taxon>Actinomycetota</taxon>
        <taxon>Actinomycetes</taxon>
        <taxon>Mycobacteriales</taxon>
        <taxon>Corynebacteriaceae</taxon>
        <taxon>Corynebacterium</taxon>
    </lineage>
</organism>
<keyword evidence="1" id="KW-0677">Repeat</keyword>
<sequence>MGWWCRQGLWRKKRGISFLGLLFCCHCCSGGRNRRFETHFLTLKPPMQVIKRLNNNAVVVATRRGEEAIVTGKGVGFGVTVGGPVDQTKIEKLFSLAGQRTPVREDPHALAVLAAIDPELLSIAQHVLDVAAAALPTLMTTNVLLPLADHLQGALHRARHGNELPPLLFAELAEFYPEEFQAGLLAVRLVNEQFAVRLTDAEAAFVALHIINASNGEQPEEVSQITHVIREVTKLVEQDLRLRLDPSSLSYQRFITHLKFFIRRLVRNESLPLGTSQAHAQRMLEEITTTHPRISACSEKIRLFLLATYDFHVEEAEGLYLAIHLARLIQQAPTEPASTTDPSPP</sequence>
<dbReference type="InterPro" id="IPR004341">
    <property type="entry name" value="CAT_RNA-bd_dom"/>
</dbReference>
<dbReference type="InterPro" id="IPR036634">
    <property type="entry name" value="PRD_sf"/>
</dbReference>
<dbReference type="GO" id="GO:0003723">
    <property type="term" value="F:RNA binding"/>
    <property type="evidence" value="ECO:0007669"/>
    <property type="project" value="InterPro"/>
</dbReference>